<dbReference type="GO" id="GO:0016567">
    <property type="term" value="P:protein ubiquitination"/>
    <property type="evidence" value="ECO:0007669"/>
    <property type="project" value="TreeGrafter"/>
</dbReference>
<dbReference type="InterPro" id="IPR001841">
    <property type="entry name" value="Znf_RING"/>
</dbReference>
<name>A0A8J2JW67_9HEXA</name>
<evidence type="ECO:0000259" key="5">
    <source>
        <dbReference type="PROSITE" id="PS50089"/>
    </source>
</evidence>
<dbReference type="Pfam" id="PF13923">
    <property type="entry name" value="zf-C3HC4_2"/>
    <property type="match status" value="1"/>
</dbReference>
<evidence type="ECO:0000313" key="7">
    <source>
        <dbReference type="Proteomes" id="UP000708208"/>
    </source>
</evidence>
<sequence length="618" mass="66982">MQSSVSAGRLDSAFSPLPGFSGPIVPLIVAALCFQMEESSPYVPNSIPPGLVVFGASGYGEAIRMPRPFSSQVSDGKELNLSNLSSSSFGLRPMESYGGLPAQLVHLQNPFLHPALDGRLPFGSAGAFRPVVTSSQSSVSDDRSVKSLPSAFTPPSSRRNKLDAMAGTDGSERSSNTSAPCSLQSSSSSSVNCQVGLSVDKMFVNGQRHRSISPSNSCTSKDERMAEEFSVDRDDNATPNSDLTDRSSPEDLHLVPSKRRRAGGQELGCPVCKISLRPLELESHLLAEVEQLMCMSRLGRSGPIRLEEPSTSAQDSPSSGSNNKNKEAGNEVSGDSRWETYHRVRANRHSRLRMKTRRRREESGGTHVTCPVCQIPLQGSNEQLSAHVETCLRKNGEMLDEDEPVDIEGDGDPDPHDMDDYEWIAQRKGRSSIPSNMNNNNYSALNMTTSSRRREHDESDSLEVVVDGDDTSTYGQAQYTESDIQSSLLASSHSSMDDDGGNSAELHKTSGGWSDEESGGGGGDDSGSGGSVSHVNQGMLVKALKVRVRELERQLKSGLSQDGNQCLICMDKYRKPVVSISCWHVHCEACWLRTLGAKKLCPQCNMITSASDLRRIFL</sequence>
<feature type="compositionally biased region" description="Basic and acidic residues" evidence="4">
    <location>
        <begin position="324"/>
        <end position="342"/>
    </location>
</feature>
<dbReference type="GO" id="GO:0061630">
    <property type="term" value="F:ubiquitin protein ligase activity"/>
    <property type="evidence" value="ECO:0007669"/>
    <property type="project" value="TreeGrafter"/>
</dbReference>
<feature type="compositionally biased region" description="Basic and acidic residues" evidence="4">
    <location>
        <begin position="243"/>
        <end position="253"/>
    </location>
</feature>
<feature type="compositionally biased region" description="Polar residues" evidence="4">
    <location>
        <begin position="471"/>
        <end position="481"/>
    </location>
</feature>
<feature type="compositionally biased region" description="Low complexity" evidence="4">
    <location>
        <begin position="482"/>
        <end position="494"/>
    </location>
</feature>
<evidence type="ECO:0000256" key="1">
    <source>
        <dbReference type="ARBA" id="ARBA00022771"/>
    </source>
</evidence>
<reference evidence="6" key="1">
    <citation type="submission" date="2021-06" db="EMBL/GenBank/DDBJ databases">
        <authorList>
            <person name="Hodson N. C."/>
            <person name="Mongue J. A."/>
            <person name="Jaron S. K."/>
        </authorList>
    </citation>
    <scope>NUCLEOTIDE SEQUENCE</scope>
</reference>
<feature type="region of interest" description="Disordered" evidence="4">
    <location>
        <begin position="134"/>
        <end position="189"/>
    </location>
</feature>
<feature type="domain" description="RING-type" evidence="5">
    <location>
        <begin position="566"/>
        <end position="605"/>
    </location>
</feature>
<dbReference type="CDD" id="cd16563">
    <property type="entry name" value="RING-HC_RNF220"/>
    <property type="match status" value="1"/>
</dbReference>
<keyword evidence="2" id="KW-0862">Zinc</keyword>
<dbReference type="EMBL" id="CAJVCH010032038">
    <property type="protein sequence ID" value="CAG7710865.1"/>
    <property type="molecule type" value="Genomic_DNA"/>
</dbReference>
<gene>
    <name evidence="6" type="ORF">AFUS01_LOCUS5063</name>
</gene>
<dbReference type="InterPro" id="IPR052443">
    <property type="entry name" value="E3_ubiq-ligase_RNF220-like"/>
</dbReference>
<feature type="compositionally biased region" description="Polar residues" evidence="4">
    <location>
        <begin position="309"/>
        <end position="323"/>
    </location>
</feature>
<dbReference type="PANTHER" id="PTHR13459">
    <property type="entry name" value="E3 UBIQUITIN-PROTEIN LIGASE RNF220 ISOFORM X1"/>
    <property type="match status" value="1"/>
</dbReference>
<evidence type="ECO:0000256" key="4">
    <source>
        <dbReference type="SAM" id="MobiDB-lite"/>
    </source>
</evidence>
<dbReference type="InterPro" id="IPR040178">
    <property type="entry name" value="RNF220_RING"/>
</dbReference>
<organism evidence="6 7">
    <name type="scientific">Allacma fusca</name>
    <dbReference type="NCBI Taxonomy" id="39272"/>
    <lineage>
        <taxon>Eukaryota</taxon>
        <taxon>Metazoa</taxon>
        <taxon>Ecdysozoa</taxon>
        <taxon>Arthropoda</taxon>
        <taxon>Hexapoda</taxon>
        <taxon>Collembola</taxon>
        <taxon>Symphypleona</taxon>
        <taxon>Sminthuridae</taxon>
        <taxon>Allacma</taxon>
    </lineage>
</organism>
<dbReference type="GO" id="GO:0008270">
    <property type="term" value="F:zinc ion binding"/>
    <property type="evidence" value="ECO:0007669"/>
    <property type="project" value="UniProtKB-KW"/>
</dbReference>
<dbReference type="PROSITE" id="PS50089">
    <property type="entry name" value="ZF_RING_2"/>
    <property type="match status" value="1"/>
</dbReference>
<evidence type="ECO:0000256" key="2">
    <source>
        <dbReference type="ARBA" id="ARBA00022833"/>
    </source>
</evidence>
<dbReference type="Proteomes" id="UP000708208">
    <property type="component" value="Unassembled WGS sequence"/>
</dbReference>
<dbReference type="Pfam" id="PF15926">
    <property type="entry name" value="RNF220"/>
    <property type="match status" value="1"/>
</dbReference>
<comment type="caution">
    <text evidence="6">The sequence shown here is derived from an EMBL/GenBank/DDBJ whole genome shotgun (WGS) entry which is preliminary data.</text>
</comment>
<keyword evidence="1 3" id="KW-0863">Zinc-finger</keyword>
<dbReference type="AlphaFoldDB" id="A0A8J2JW67"/>
<keyword evidence="1 3" id="KW-0479">Metal-binding</keyword>
<feature type="region of interest" description="Disordered" evidence="4">
    <location>
        <begin position="449"/>
        <end position="532"/>
    </location>
</feature>
<feature type="region of interest" description="Disordered" evidence="4">
    <location>
        <begin position="206"/>
        <end position="259"/>
    </location>
</feature>
<proteinExistence type="predicted"/>
<feature type="compositionally biased region" description="Gly residues" evidence="4">
    <location>
        <begin position="519"/>
        <end position="530"/>
    </location>
</feature>
<feature type="compositionally biased region" description="Acidic residues" evidence="4">
    <location>
        <begin position="460"/>
        <end position="470"/>
    </location>
</feature>
<evidence type="ECO:0000256" key="3">
    <source>
        <dbReference type="PROSITE-ProRule" id="PRU00175"/>
    </source>
</evidence>
<feature type="region of interest" description="Disordered" evidence="4">
    <location>
        <begin position="303"/>
        <end position="368"/>
    </location>
</feature>
<dbReference type="InterPro" id="IPR031824">
    <property type="entry name" value="RNF220_mid"/>
</dbReference>
<dbReference type="PANTHER" id="PTHR13459:SF1">
    <property type="entry name" value="E3 UBIQUITIN-PROTEIN LIGASE RNF220 ISOFORM X1"/>
    <property type="match status" value="1"/>
</dbReference>
<evidence type="ECO:0000313" key="6">
    <source>
        <dbReference type="EMBL" id="CAG7710865.1"/>
    </source>
</evidence>
<keyword evidence="7" id="KW-1185">Reference proteome</keyword>
<feature type="compositionally biased region" description="Basic residues" evidence="4">
    <location>
        <begin position="343"/>
        <end position="358"/>
    </location>
</feature>
<feature type="compositionally biased region" description="Basic and acidic residues" evidence="4">
    <location>
        <begin position="220"/>
        <end position="236"/>
    </location>
</feature>
<protein>
    <recommendedName>
        <fullName evidence="5">RING-type domain-containing protein</fullName>
    </recommendedName>
</protein>
<dbReference type="OrthoDB" id="6270329at2759"/>
<accession>A0A8J2JW67</accession>